<gene>
    <name evidence="1" type="ORF">EB796_008967</name>
</gene>
<evidence type="ECO:0000313" key="2">
    <source>
        <dbReference type="Proteomes" id="UP000593567"/>
    </source>
</evidence>
<dbReference type="EMBL" id="VXIV02001485">
    <property type="protein sequence ID" value="KAF6032719.1"/>
    <property type="molecule type" value="Genomic_DNA"/>
</dbReference>
<reference evidence="1" key="1">
    <citation type="submission" date="2020-06" db="EMBL/GenBank/DDBJ databases">
        <title>Draft genome of Bugula neritina, a colonial animal packing powerful symbionts and potential medicines.</title>
        <authorList>
            <person name="Rayko M."/>
        </authorList>
    </citation>
    <scope>NUCLEOTIDE SEQUENCE [LARGE SCALE GENOMIC DNA]</scope>
    <source>
        <strain evidence="1">Kwan_BN1</strain>
    </source>
</reference>
<organism evidence="1 2">
    <name type="scientific">Bugula neritina</name>
    <name type="common">Brown bryozoan</name>
    <name type="synonym">Sertularia neritina</name>
    <dbReference type="NCBI Taxonomy" id="10212"/>
    <lineage>
        <taxon>Eukaryota</taxon>
        <taxon>Metazoa</taxon>
        <taxon>Spiralia</taxon>
        <taxon>Lophotrochozoa</taxon>
        <taxon>Bryozoa</taxon>
        <taxon>Gymnolaemata</taxon>
        <taxon>Cheilostomatida</taxon>
        <taxon>Flustrina</taxon>
        <taxon>Buguloidea</taxon>
        <taxon>Bugulidae</taxon>
        <taxon>Bugula</taxon>
    </lineage>
</organism>
<evidence type="ECO:0000313" key="1">
    <source>
        <dbReference type="EMBL" id="KAF6032719.1"/>
    </source>
</evidence>
<dbReference type="Proteomes" id="UP000593567">
    <property type="component" value="Unassembled WGS sequence"/>
</dbReference>
<name>A0A7J7K258_BUGNE</name>
<protein>
    <submittedName>
        <fullName evidence="1">Uncharacterized protein</fullName>
    </submittedName>
</protein>
<keyword evidence="2" id="KW-1185">Reference proteome</keyword>
<dbReference type="AlphaFoldDB" id="A0A7J7K258"/>
<comment type="caution">
    <text evidence="1">The sequence shown here is derived from an EMBL/GenBank/DDBJ whole genome shotgun (WGS) entry which is preliminary data.</text>
</comment>
<sequence length="106" mass="11961">MYLPFLLVEIKFIKRVSYTCIYLDTDCVGVCVWEDFAQTPASMSCHAHSAGRVKVAGASIRVLTTQPVLVMDRSVTMVSVKRVVRYKCKNQNVCPISLREDMQSVK</sequence>
<proteinExistence type="predicted"/>
<accession>A0A7J7K258</accession>